<proteinExistence type="predicted"/>
<sequence length="39" mass="4289">MNFATLKINVSLIKCLYENISSARATDGFGIYRTASYGV</sequence>
<protein>
    <submittedName>
        <fullName evidence="1">Uncharacterized protein</fullName>
    </submittedName>
</protein>
<evidence type="ECO:0000313" key="1">
    <source>
        <dbReference type="EMBL" id="CBX30802.1"/>
    </source>
</evidence>
<accession>E1YL19</accession>
<dbReference type="EMBL" id="FR695877">
    <property type="protein sequence ID" value="CBX30802.1"/>
    <property type="molecule type" value="Genomic_DNA"/>
</dbReference>
<reference evidence="1" key="1">
    <citation type="journal article" date="2011" name="Environ. Microbiol.">
        <title>Genomic insights into the metabolic potential of the polycyclic aromatic hydrocarbon degrading sulfate-reducing Deltaproteobacterium N47.</title>
        <authorList>
            <person name="Bergmann F."/>
            <person name="Selesi D."/>
            <person name="Weinmaier T."/>
            <person name="Tischler P."/>
            <person name="Rattei T."/>
            <person name="Meckenstock R.U."/>
        </authorList>
    </citation>
    <scope>NUCLEOTIDE SEQUENCE</scope>
</reference>
<dbReference type="AlphaFoldDB" id="E1YL19"/>
<gene>
    <name evidence="1" type="ORF">N47_E43140</name>
</gene>
<name>E1YL19_9BACT</name>
<organism evidence="1">
    <name type="scientific">uncultured Desulfobacterium sp</name>
    <dbReference type="NCBI Taxonomy" id="201089"/>
    <lineage>
        <taxon>Bacteria</taxon>
        <taxon>Pseudomonadati</taxon>
        <taxon>Thermodesulfobacteriota</taxon>
        <taxon>Desulfobacteria</taxon>
        <taxon>Desulfobacterales</taxon>
        <taxon>Desulfobacteriaceae</taxon>
        <taxon>Desulfobacterium</taxon>
        <taxon>environmental samples</taxon>
    </lineage>
</organism>